<evidence type="ECO:0000256" key="7">
    <source>
        <dbReference type="ARBA" id="ARBA00023053"/>
    </source>
</evidence>
<dbReference type="Proteomes" id="UP001225646">
    <property type="component" value="Unassembled WGS sequence"/>
</dbReference>
<protein>
    <recommendedName>
        <fullName evidence="14">Fluoride-specific ion channel FluC</fullName>
    </recommendedName>
</protein>
<name>A0ABT9VQ00_9BACI</name>
<evidence type="ECO:0000256" key="11">
    <source>
        <dbReference type="ARBA" id="ARBA00035120"/>
    </source>
</evidence>
<evidence type="ECO:0000256" key="13">
    <source>
        <dbReference type="ARBA" id="ARBA00049940"/>
    </source>
</evidence>
<evidence type="ECO:0000256" key="2">
    <source>
        <dbReference type="ARBA" id="ARBA00022448"/>
    </source>
</evidence>
<feature type="transmembrane region" description="Helical" evidence="14">
    <location>
        <begin position="30"/>
        <end position="52"/>
    </location>
</feature>
<dbReference type="EMBL" id="JAUSTR010000008">
    <property type="protein sequence ID" value="MDQ0162935.1"/>
    <property type="molecule type" value="Genomic_DNA"/>
</dbReference>
<feature type="binding site" evidence="14">
    <location>
        <position position="68"/>
    </location>
    <ligand>
        <name>Na(+)</name>
        <dbReference type="ChEBI" id="CHEBI:29101"/>
        <note>structural</note>
    </ligand>
</feature>
<evidence type="ECO:0000256" key="6">
    <source>
        <dbReference type="ARBA" id="ARBA00022989"/>
    </source>
</evidence>
<keyword evidence="6 14" id="KW-1133">Transmembrane helix</keyword>
<keyword evidence="5 14" id="KW-0479">Metal-binding</keyword>
<feature type="binding site" evidence="14">
    <location>
        <position position="71"/>
    </location>
    <ligand>
        <name>Na(+)</name>
        <dbReference type="ChEBI" id="CHEBI:29101"/>
        <note>structural</note>
    </ligand>
</feature>
<dbReference type="InterPro" id="IPR003691">
    <property type="entry name" value="FluC"/>
</dbReference>
<keyword evidence="7 14" id="KW-0915">Sodium</keyword>
<keyword evidence="8 14" id="KW-0406">Ion transport</keyword>
<keyword evidence="3 14" id="KW-1003">Cell membrane</keyword>
<evidence type="ECO:0000256" key="5">
    <source>
        <dbReference type="ARBA" id="ARBA00022723"/>
    </source>
</evidence>
<feature type="transmembrane region" description="Helical" evidence="14">
    <location>
        <begin position="58"/>
        <end position="76"/>
    </location>
</feature>
<dbReference type="HAMAP" id="MF_00454">
    <property type="entry name" value="FluC"/>
    <property type="match status" value="1"/>
</dbReference>
<evidence type="ECO:0000256" key="12">
    <source>
        <dbReference type="ARBA" id="ARBA00035585"/>
    </source>
</evidence>
<gene>
    <name evidence="14" type="primary">fluC</name>
    <name evidence="14" type="synonym">crcB</name>
    <name evidence="15" type="ORF">J2S06_002012</name>
</gene>
<keyword evidence="9 14" id="KW-0472">Membrane</keyword>
<comment type="subcellular location">
    <subcellularLocation>
        <location evidence="1 14">Cell membrane</location>
        <topology evidence="1 14">Multi-pass membrane protein</topology>
    </subcellularLocation>
</comment>
<keyword evidence="16" id="KW-1185">Reference proteome</keyword>
<organism evidence="15 16">
    <name type="scientific">Aeribacillus alveayuensis</name>
    <dbReference type="NCBI Taxonomy" id="279215"/>
    <lineage>
        <taxon>Bacteria</taxon>
        <taxon>Bacillati</taxon>
        <taxon>Bacillota</taxon>
        <taxon>Bacilli</taxon>
        <taxon>Bacillales</taxon>
        <taxon>Bacillaceae</taxon>
        <taxon>Aeribacillus</taxon>
    </lineage>
</organism>
<dbReference type="Pfam" id="PF02537">
    <property type="entry name" value="CRCB"/>
    <property type="match status" value="1"/>
</dbReference>
<comment type="function">
    <text evidence="13 14">Fluoride-specific ion channel. Important for reducing fluoride concentration in the cell, thus reducing its toxicity.</text>
</comment>
<comment type="similarity">
    <text evidence="11 14">Belongs to the fluoride channel Fluc/FEX (TC 1.A.43) family.</text>
</comment>
<reference evidence="15 16" key="1">
    <citation type="submission" date="2023-07" db="EMBL/GenBank/DDBJ databases">
        <title>Genomic Encyclopedia of Type Strains, Phase IV (KMG-IV): sequencing the most valuable type-strain genomes for metagenomic binning, comparative biology and taxonomic classification.</title>
        <authorList>
            <person name="Goeker M."/>
        </authorList>
    </citation>
    <scope>NUCLEOTIDE SEQUENCE [LARGE SCALE GENOMIC DNA]</scope>
    <source>
        <strain evidence="15 16">DSM 19092</strain>
    </source>
</reference>
<evidence type="ECO:0000256" key="14">
    <source>
        <dbReference type="HAMAP-Rule" id="MF_00454"/>
    </source>
</evidence>
<evidence type="ECO:0000256" key="4">
    <source>
        <dbReference type="ARBA" id="ARBA00022692"/>
    </source>
</evidence>
<accession>A0ABT9VQ00</accession>
<dbReference type="NCBIfam" id="TIGR00494">
    <property type="entry name" value="crcB"/>
    <property type="match status" value="1"/>
</dbReference>
<proteinExistence type="inferred from homology"/>
<dbReference type="RefSeq" id="WP_152642943.1">
    <property type="nucleotide sequence ID" value="NZ_JAUSTR010000008.1"/>
</dbReference>
<keyword evidence="2 14" id="KW-0813">Transport</keyword>
<evidence type="ECO:0000256" key="3">
    <source>
        <dbReference type="ARBA" id="ARBA00022475"/>
    </source>
</evidence>
<dbReference type="PANTHER" id="PTHR28259:SF16">
    <property type="entry name" value="FLUORIDE-SPECIFIC ION CHANNEL FLUC 2"/>
    <property type="match status" value="1"/>
</dbReference>
<comment type="catalytic activity">
    <reaction evidence="12">
        <text>fluoride(in) = fluoride(out)</text>
        <dbReference type="Rhea" id="RHEA:76159"/>
        <dbReference type="ChEBI" id="CHEBI:17051"/>
    </reaction>
    <physiologicalReaction direction="left-to-right" evidence="12">
        <dbReference type="Rhea" id="RHEA:76160"/>
    </physiologicalReaction>
</comment>
<comment type="activity regulation">
    <text evidence="14">Na(+) is not transported, but it plays an essential structural role and its presence is essential for fluoride channel function.</text>
</comment>
<feature type="transmembrane region" description="Helical" evidence="14">
    <location>
        <begin position="92"/>
        <end position="113"/>
    </location>
</feature>
<evidence type="ECO:0000256" key="8">
    <source>
        <dbReference type="ARBA" id="ARBA00023065"/>
    </source>
</evidence>
<evidence type="ECO:0000256" key="10">
    <source>
        <dbReference type="ARBA" id="ARBA00023303"/>
    </source>
</evidence>
<keyword evidence="4 14" id="KW-0812">Transmembrane</keyword>
<evidence type="ECO:0000313" key="15">
    <source>
        <dbReference type="EMBL" id="MDQ0162935.1"/>
    </source>
</evidence>
<evidence type="ECO:0000256" key="1">
    <source>
        <dbReference type="ARBA" id="ARBA00004651"/>
    </source>
</evidence>
<evidence type="ECO:0000256" key="9">
    <source>
        <dbReference type="ARBA" id="ARBA00023136"/>
    </source>
</evidence>
<evidence type="ECO:0000313" key="16">
    <source>
        <dbReference type="Proteomes" id="UP001225646"/>
    </source>
</evidence>
<sequence>MIIWIAIGGFLGAVARYSVNRWMFQKVTSIYPYGTFLVNILGSFGLGIIIGMEIKGQMAALIGVGFFGAFTTFSTFKMENIKFFVQKQKKAMILYLLTSYGLGILFAFLGIFIGSSIHHHVF</sequence>
<comment type="caution">
    <text evidence="15">The sequence shown here is derived from an EMBL/GenBank/DDBJ whole genome shotgun (WGS) entry which is preliminary data.</text>
</comment>
<keyword evidence="10 14" id="KW-0407">Ion channel</keyword>
<dbReference type="PANTHER" id="PTHR28259">
    <property type="entry name" value="FLUORIDE EXPORT PROTEIN 1-RELATED"/>
    <property type="match status" value="1"/>
</dbReference>